<dbReference type="RefSeq" id="WP_245781905.1">
    <property type="nucleotide sequence ID" value="NZ_FOZL01000001.1"/>
</dbReference>
<dbReference type="PANTHER" id="PTHR46797:SF19">
    <property type="entry name" value="BLL2473 PROTEIN"/>
    <property type="match status" value="1"/>
</dbReference>
<evidence type="ECO:0000313" key="4">
    <source>
        <dbReference type="Proteomes" id="UP000199024"/>
    </source>
</evidence>
<dbReference type="STRING" id="474950.SAMN05421771_3231"/>
<dbReference type="Proteomes" id="UP000199024">
    <property type="component" value="Unassembled WGS sequence"/>
</dbReference>
<keyword evidence="4" id="KW-1185">Reference proteome</keyword>
<dbReference type="Gene3D" id="2.60.120.10">
    <property type="entry name" value="Jelly Rolls"/>
    <property type="match status" value="1"/>
</dbReference>
<dbReference type="InterPro" id="IPR001387">
    <property type="entry name" value="Cro/C1-type_HTH"/>
</dbReference>
<dbReference type="SMART" id="SM00530">
    <property type="entry name" value="HTH_XRE"/>
    <property type="match status" value="1"/>
</dbReference>
<evidence type="ECO:0000259" key="2">
    <source>
        <dbReference type="PROSITE" id="PS50943"/>
    </source>
</evidence>
<keyword evidence="1" id="KW-0238">DNA-binding</keyword>
<proteinExistence type="predicted"/>
<dbReference type="AlphaFoldDB" id="A0A1I6MPT1"/>
<accession>A0A1I6MPT1</accession>
<dbReference type="Pfam" id="PF07883">
    <property type="entry name" value="Cupin_2"/>
    <property type="match status" value="1"/>
</dbReference>
<evidence type="ECO:0000256" key="1">
    <source>
        <dbReference type="ARBA" id="ARBA00023125"/>
    </source>
</evidence>
<protein>
    <submittedName>
        <fullName evidence="3">Transcriptional regulator, XRE family with cupin sensor</fullName>
    </submittedName>
</protein>
<gene>
    <name evidence="3" type="ORF">SAMN05421771_3231</name>
</gene>
<name>A0A1I6MPT1_9BACT</name>
<dbReference type="InterPro" id="IPR011051">
    <property type="entry name" value="RmlC_Cupin_sf"/>
</dbReference>
<evidence type="ECO:0000313" key="3">
    <source>
        <dbReference type="EMBL" id="SFS17689.1"/>
    </source>
</evidence>
<feature type="domain" description="HTH cro/C1-type" evidence="2">
    <location>
        <begin position="25"/>
        <end position="79"/>
    </location>
</feature>
<dbReference type="InterPro" id="IPR013096">
    <property type="entry name" value="Cupin_2"/>
</dbReference>
<reference evidence="3 4" key="1">
    <citation type="submission" date="2016-10" db="EMBL/GenBank/DDBJ databases">
        <authorList>
            <person name="de Groot N.N."/>
        </authorList>
    </citation>
    <scope>NUCLEOTIDE SEQUENCE [LARGE SCALE GENOMIC DNA]</scope>
    <source>
        <strain evidence="3 4">DSM 21001</strain>
    </source>
</reference>
<sequence>MVELDGVDPDAVELIIAEGHIGARIKQLRLKRSMGLVELGQLTGLSASFLSQLETGRVVPTLRNLARLALVFGKDLSFFFQPEKQSFFRIQRKKDRVRLPQPRPANPSHVAESFGILVPDRSLGPCMAEFFPNSDVPPFEPKMYQGHEMIYMISGQLAVDFGSRKEHLEADDVAFLDAETPRSFRCASDTPATALIISMPYRSDRDLPRSGRL</sequence>
<dbReference type="SUPFAM" id="SSF47413">
    <property type="entry name" value="lambda repressor-like DNA-binding domains"/>
    <property type="match status" value="1"/>
</dbReference>
<dbReference type="SUPFAM" id="SSF51182">
    <property type="entry name" value="RmlC-like cupins"/>
    <property type="match status" value="1"/>
</dbReference>
<dbReference type="InterPro" id="IPR010982">
    <property type="entry name" value="Lambda_DNA-bd_dom_sf"/>
</dbReference>
<dbReference type="Gene3D" id="1.10.260.40">
    <property type="entry name" value="lambda repressor-like DNA-binding domains"/>
    <property type="match status" value="1"/>
</dbReference>
<dbReference type="Pfam" id="PF13560">
    <property type="entry name" value="HTH_31"/>
    <property type="match status" value="1"/>
</dbReference>
<organism evidence="3 4">
    <name type="scientific">Granulicella pectinivorans</name>
    <dbReference type="NCBI Taxonomy" id="474950"/>
    <lineage>
        <taxon>Bacteria</taxon>
        <taxon>Pseudomonadati</taxon>
        <taxon>Acidobacteriota</taxon>
        <taxon>Terriglobia</taxon>
        <taxon>Terriglobales</taxon>
        <taxon>Acidobacteriaceae</taxon>
        <taxon>Granulicella</taxon>
    </lineage>
</organism>
<dbReference type="EMBL" id="FOZL01000001">
    <property type="protein sequence ID" value="SFS17689.1"/>
    <property type="molecule type" value="Genomic_DNA"/>
</dbReference>
<dbReference type="CDD" id="cd00093">
    <property type="entry name" value="HTH_XRE"/>
    <property type="match status" value="1"/>
</dbReference>
<dbReference type="PROSITE" id="PS50943">
    <property type="entry name" value="HTH_CROC1"/>
    <property type="match status" value="1"/>
</dbReference>
<dbReference type="GO" id="GO:0003677">
    <property type="term" value="F:DNA binding"/>
    <property type="evidence" value="ECO:0007669"/>
    <property type="project" value="UniProtKB-KW"/>
</dbReference>
<dbReference type="CDD" id="cd02209">
    <property type="entry name" value="cupin_XRE_C"/>
    <property type="match status" value="1"/>
</dbReference>
<dbReference type="InterPro" id="IPR014710">
    <property type="entry name" value="RmlC-like_jellyroll"/>
</dbReference>
<dbReference type="InterPro" id="IPR050807">
    <property type="entry name" value="TransReg_Diox_bact_type"/>
</dbReference>
<dbReference type="GO" id="GO:0003700">
    <property type="term" value="F:DNA-binding transcription factor activity"/>
    <property type="evidence" value="ECO:0007669"/>
    <property type="project" value="TreeGrafter"/>
</dbReference>
<dbReference type="GO" id="GO:0005829">
    <property type="term" value="C:cytosol"/>
    <property type="evidence" value="ECO:0007669"/>
    <property type="project" value="TreeGrafter"/>
</dbReference>
<dbReference type="PANTHER" id="PTHR46797">
    <property type="entry name" value="HTH-TYPE TRANSCRIPTIONAL REGULATOR"/>
    <property type="match status" value="1"/>
</dbReference>